<feature type="transmembrane region" description="Helical" evidence="1">
    <location>
        <begin position="36"/>
        <end position="54"/>
    </location>
</feature>
<dbReference type="AlphaFoldDB" id="A0A6C0ATE6"/>
<protein>
    <submittedName>
        <fullName evidence="2">Uncharacterized protein</fullName>
    </submittedName>
</protein>
<evidence type="ECO:0000256" key="1">
    <source>
        <dbReference type="SAM" id="Phobius"/>
    </source>
</evidence>
<keyword evidence="1" id="KW-0472">Membrane</keyword>
<accession>A0A6C0ATE6</accession>
<feature type="transmembrane region" description="Helical" evidence="1">
    <location>
        <begin position="110"/>
        <end position="131"/>
    </location>
</feature>
<reference evidence="2" key="1">
    <citation type="journal article" date="2020" name="Nature">
        <title>Giant virus diversity and host interactions through global metagenomics.</title>
        <authorList>
            <person name="Schulz F."/>
            <person name="Roux S."/>
            <person name="Paez-Espino D."/>
            <person name="Jungbluth S."/>
            <person name="Walsh D.A."/>
            <person name="Denef V.J."/>
            <person name="McMahon K.D."/>
            <person name="Konstantinidis K.T."/>
            <person name="Eloe-Fadrosh E.A."/>
            <person name="Kyrpides N.C."/>
            <person name="Woyke T."/>
        </authorList>
    </citation>
    <scope>NUCLEOTIDE SEQUENCE</scope>
    <source>
        <strain evidence="2">GVMAG-S-1103017-74</strain>
    </source>
</reference>
<keyword evidence="1" id="KW-0812">Transmembrane</keyword>
<dbReference type="EMBL" id="MN740864">
    <property type="protein sequence ID" value="QHS82998.1"/>
    <property type="molecule type" value="Genomic_DNA"/>
</dbReference>
<name>A0A6C0ATE6_9ZZZZ</name>
<feature type="transmembrane region" description="Helical" evidence="1">
    <location>
        <begin position="151"/>
        <end position="170"/>
    </location>
</feature>
<organism evidence="2">
    <name type="scientific">viral metagenome</name>
    <dbReference type="NCBI Taxonomy" id="1070528"/>
    <lineage>
        <taxon>unclassified sequences</taxon>
        <taxon>metagenomes</taxon>
        <taxon>organismal metagenomes</taxon>
    </lineage>
</organism>
<evidence type="ECO:0000313" key="2">
    <source>
        <dbReference type="EMBL" id="QHS82998.1"/>
    </source>
</evidence>
<keyword evidence="1" id="KW-1133">Transmembrane helix</keyword>
<feature type="transmembrane region" description="Helical" evidence="1">
    <location>
        <begin position="82"/>
        <end position="103"/>
    </location>
</feature>
<sequence length="176" mass="18894">MAATRDKLKREAKEAYARGVKAFKNMSRYDMLQTRTAVFSGLIGISVAALAFQMRSRLRNLDRVPPPSKPSATLPKPKGHGALVFAGLLGIVAFMVSGAAVALPQRRRKHAFLIAALLNTIGAATCIAAAANGSSGENVNAGMQTQFSFITVFQTLAIFTLFKAAGAYFWKDGERK</sequence>
<proteinExistence type="predicted"/>